<dbReference type="InterPro" id="IPR015424">
    <property type="entry name" value="PyrdxlP-dep_Trfase"/>
</dbReference>
<sequence>MDEFLYLDTARVGRMSPGAHRAAADYLSLAATEGGSAYFGRFLRSGFAACPDRMRACYPGLTHWNGIASLKHSLRALAGSRPDLPILLASRSAQLMRLSARLLFQRCRCVLASDLGWPGYHAILEAEGRRVSRPVTVVPLYETVGAGRMTEEEVVDTMCREYVARRCDGLFLTAVSHLGVRLPVERIVRRLEAAHEVRFVVVDGAQDFCHASADLRDEYCDFYLTGCHKWLRAYHPLGLGFYGRRRTQGVIETTLSHLKTAGELDDPLLRFSMDLEAGGLDRYSETVNLAPLFSCQGAVADGCVSSDYPHAVLAARLRNRDVIAGLAAESGWQPTLPAHGLRSGILLAQACRPQRRRIEPETLWDEFRNRGVALTAYEGGWIRFSMPEAPLADKDIHLLRNALRLAA</sequence>
<organism evidence="3 4">
    <name type="scientific">Fimbriiglobus ruber</name>
    <dbReference type="NCBI Taxonomy" id="1908690"/>
    <lineage>
        <taxon>Bacteria</taxon>
        <taxon>Pseudomonadati</taxon>
        <taxon>Planctomycetota</taxon>
        <taxon>Planctomycetia</taxon>
        <taxon>Gemmatales</taxon>
        <taxon>Gemmataceae</taxon>
        <taxon>Fimbriiglobus</taxon>
    </lineage>
</organism>
<reference evidence="4" key="1">
    <citation type="submission" date="2017-06" db="EMBL/GenBank/DDBJ databases">
        <title>Genome analysis of Fimbriiglobus ruber SP5, the first member of the order Planctomycetales with confirmed chitinolytic capability.</title>
        <authorList>
            <person name="Ravin N.V."/>
            <person name="Rakitin A.L."/>
            <person name="Ivanova A.A."/>
            <person name="Beletsky A.V."/>
            <person name="Kulichevskaya I.S."/>
            <person name="Mardanov A.V."/>
            <person name="Dedysh S.N."/>
        </authorList>
    </citation>
    <scope>NUCLEOTIDE SEQUENCE [LARGE SCALE GENOMIC DNA]</scope>
    <source>
        <strain evidence="4">SP5</strain>
    </source>
</reference>
<keyword evidence="1" id="KW-0663">Pyridoxal phosphate</keyword>
<name>A0A225DTP5_9BACT</name>
<dbReference type="EMBL" id="NIDE01000007">
    <property type="protein sequence ID" value="OWK40956.1"/>
    <property type="molecule type" value="Genomic_DNA"/>
</dbReference>
<dbReference type="Gene3D" id="3.40.640.10">
    <property type="entry name" value="Type I PLP-dependent aspartate aminotransferase-like (Major domain)"/>
    <property type="match status" value="1"/>
</dbReference>
<comment type="caution">
    <text evidence="3">The sequence shown here is derived from an EMBL/GenBank/DDBJ whole genome shotgun (WGS) entry which is preliminary data.</text>
</comment>
<dbReference type="InterPro" id="IPR015422">
    <property type="entry name" value="PyrdxlP-dep_Trfase_small"/>
</dbReference>
<proteinExistence type="predicted"/>
<protein>
    <recommendedName>
        <fullName evidence="2">Aminotransferase class V domain-containing protein</fullName>
    </recommendedName>
</protein>
<dbReference type="Pfam" id="PF00266">
    <property type="entry name" value="Aminotran_5"/>
    <property type="match status" value="1"/>
</dbReference>
<dbReference type="SUPFAM" id="SSF53383">
    <property type="entry name" value="PLP-dependent transferases"/>
    <property type="match status" value="1"/>
</dbReference>
<dbReference type="AlphaFoldDB" id="A0A225DTP5"/>
<dbReference type="Proteomes" id="UP000214646">
    <property type="component" value="Unassembled WGS sequence"/>
</dbReference>
<evidence type="ECO:0000313" key="3">
    <source>
        <dbReference type="EMBL" id="OWK40956.1"/>
    </source>
</evidence>
<accession>A0A225DTP5</accession>
<evidence type="ECO:0000313" key="4">
    <source>
        <dbReference type="Proteomes" id="UP000214646"/>
    </source>
</evidence>
<dbReference type="InterPro" id="IPR000192">
    <property type="entry name" value="Aminotrans_V_dom"/>
</dbReference>
<dbReference type="InterPro" id="IPR015421">
    <property type="entry name" value="PyrdxlP-dep_Trfase_major"/>
</dbReference>
<gene>
    <name evidence="3" type="ORF">FRUB_04848</name>
</gene>
<keyword evidence="4" id="KW-1185">Reference proteome</keyword>
<feature type="domain" description="Aminotransferase class V" evidence="2">
    <location>
        <begin position="160"/>
        <end position="251"/>
    </location>
</feature>
<dbReference type="RefSeq" id="WP_088255914.1">
    <property type="nucleotide sequence ID" value="NZ_NIDE01000007.1"/>
</dbReference>
<dbReference type="OrthoDB" id="241764at2"/>
<dbReference type="Gene3D" id="3.90.1150.10">
    <property type="entry name" value="Aspartate Aminotransferase, domain 1"/>
    <property type="match status" value="1"/>
</dbReference>
<evidence type="ECO:0000259" key="2">
    <source>
        <dbReference type="Pfam" id="PF00266"/>
    </source>
</evidence>
<evidence type="ECO:0000256" key="1">
    <source>
        <dbReference type="ARBA" id="ARBA00022898"/>
    </source>
</evidence>